<proteinExistence type="predicted"/>
<accession>A0AAV9EHY0</accession>
<feature type="region of interest" description="Disordered" evidence="1">
    <location>
        <begin position="57"/>
        <end position="85"/>
    </location>
</feature>
<evidence type="ECO:0000256" key="1">
    <source>
        <dbReference type="SAM" id="MobiDB-lite"/>
    </source>
</evidence>
<reference evidence="2" key="2">
    <citation type="submission" date="2023-06" db="EMBL/GenBank/DDBJ databases">
        <authorList>
            <person name="Ma L."/>
            <person name="Liu K.-W."/>
            <person name="Li Z."/>
            <person name="Hsiao Y.-Y."/>
            <person name="Qi Y."/>
            <person name="Fu T."/>
            <person name="Tang G."/>
            <person name="Zhang D."/>
            <person name="Sun W.-H."/>
            <person name="Liu D.-K."/>
            <person name="Li Y."/>
            <person name="Chen G.-Z."/>
            <person name="Liu X.-D."/>
            <person name="Liao X.-Y."/>
            <person name="Jiang Y.-T."/>
            <person name="Yu X."/>
            <person name="Hao Y."/>
            <person name="Huang J."/>
            <person name="Zhao X.-W."/>
            <person name="Ke S."/>
            <person name="Chen Y.-Y."/>
            <person name="Wu W.-L."/>
            <person name="Hsu J.-L."/>
            <person name="Lin Y.-F."/>
            <person name="Huang M.-D."/>
            <person name="Li C.-Y."/>
            <person name="Huang L."/>
            <person name="Wang Z.-W."/>
            <person name="Zhao X."/>
            <person name="Zhong W.-Y."/>
            <person name="Peng D.-H."/>
            <person name="Ahmad S."/>
            <person name="Lan S."/>
            <person name="Zhang J.-S."/>
            <person name="Tsai W.-C."/>
            <person name="Van De Peer Y."/>
            <person name="Liu Z.-J."/>
        </authorList>
    </citation>
    <scope>NUCLEOTIDE SEQUENCE</scope>
    <source>
        <strain evidence="2">CP</strain>
        <tissue evidence="2">Leaves</tissue>
    </source>
</reference>
<comment type="caution">
    <text evidence="2">The sequence shown here is derived from an EMBL/GenBank/DDBJ whole genome shotgun (WGS) entry which is preliminary data.</text>
</comment>
<reference evidence="2" key="1">
    <citation type="journal article" date="2023" name="Nat. Commun.">
        <title>Diploid and tetraploid genomes of Acorus and the evolution of monocots.</title>
        <authorList>
            <person name="Ma L."/>
            <person name="Liu K.W."/>
            <person name="Li Z."/>
            <person name="Hsiao Y.Y."/>
            <person name="Qi Y."/>
            <person name="Fu T."/>
            <person name="Tang G.D."/>
            <person name="Zhang D."/>
            <person name="Sun W.H."/>
            <person name="Liu D.K."/>
            <person name="Li Y."/>
            <person name="Chen G.Z."/>
            <person name="Liu X.D."/>
            <person name="Liao X.Y."/>
            <person name="Jiang Y.T."/>
            <person name="Yu X."/>
            <person name="Hao Y."/>
            <person name="Huang J."/>
            <person name="Zhao X.W."/>
            <person name="Ke S."/>
            <person name="Chen Y.Y."/>
            <person name="Wu W.L."/>
            <person name="Hsu J.L."/>
            <person name="Lin Y.F."/>
            <person name="Huang M.D."/>
            <person name="Li C.Y."/>
            <person name="Huang L."/>
            <person name="Wang Z.W."/>
            <person name="Zhao X."/>
            <person name="Zhong W.Y."/>
            <person name="Peng D.H."/>
            <person name="Ahmad S."/>
            <person name="Lan S."/>
            <person name="Zhang J.S."/>
            <person name="Tsai W.C."/>
            <person name="Van de Peer Y."/>
            <person name="Liu Z.J."/>
        </authorList>
    </citation>
    <scope>NUCLEOTIDE SEQUENCE</scope>
    <source>
        <strain evidence="2">CP</strain>
    </source>
</reference>
<dbReference type="EMBL" id="JAUJYO010000006">
    <property type="protein sequence ID" value="KAK1312992.1"/>
    <property type="molecule type" value="Genomic_DNA"/>
</dbReference>
<keyword evidence="3" id="KW-1185">Reference proteome</keyword>
<name>A0AAV9EHY0_ACOCL</name>
<protein>
    <submittedName>
        <fullName evidence="2">Uncharacterized protein</fullName>
    </submittedName>
</protein>
<evidence type="ECO:0000313" key="3">
    <source>
        <dbReference type="Proteomes" id="UP001180020"/>
    </source>
</evidence>
<evidence type="ECO:0000313" key="2">
    <source>
        <dbReference type="EMBL" id="KAK1312992.1"/>
    </source>
</evidence>
<dbReference type="AlphaFoldDB" id="A0AAV9EHY0"/>
<dbReference type="Proteomes" id="UP001180020">
    <property type="component" value="Unassembled WGS sequence"/>
</dbReference>
<gene>
    <name evidence="2" type="ORF">QJS10_CPA06g00468</name>
</gene>
<sequence length="85" mass="9414">MSKVEAMLFQKPVSLDCSKCQVHLLLQPPVGKALRHSELEWLKAAWPRPVYMPAPSTCPGQTAYDPPYSGSQPNEAFVEDDSIAQ</sequence>
<organism evidence="2 3">
    <name type="scientific">Acorus calamus</name>
    <name type="common">Sweet flag</name>
    <dbReference type="NCBI Taxonomy" id="4465"/>
    <lineage>
        <taxon>Eukaryota</taxon>
        <taxon>Viridiplantae</taxon>
        <taxon>Streptophyta</taxon>
        <taxon>Embryophyta</taxon>
        <taxon>Tracheophyta</taxon>
        <taxon>Spermatophyta</taxon>
        <taxon>Magnoliopsida</taxon>
        <taxon>Liliopsida</taxon>
        <taxon>Acoraceae</taxon>
        <taxon>Acorus</taxon>
    </lineage>
</organism>